<dbReference type="InterPro" id="IPR036291">
    <property type="entry name" value="NAD(P)-bd_dom_sf"/>
</dbReference>
<gene>
    <name evidence="4" type="ORF">ACFSQ6_07395</name>
</gene>
<dbReference type="PANTHER" id="PTHR14097">
    <property type="entry name" value="OXIDOREDUCTASE HTATIP2"/>
    <property type="match status" value="1"/>
</dbReference>
<evidence type="ECO:0000256" key="1">
    <source>
        <dbReference type="ARBA" id="ARBA00004370"/>
    </source>
</evidence>
<accession>A0ABW5UBL4</accession>
<evidence type="ECO:0000313" key="5">
    <source>
        <dbReference type="Proteomes" id="UP001597418"/>
    </source>
</evidence>
<evidence type="ECO:0000259" key="3">
    <source>
        <dbReference type="Pfam" id="PF01370"/>
    </source>
</evidence>
<organism evidence="4 5">
    <name type="scientific">Sphingobacterium populi</name>
    <dbReference type="NCBI Taxonomy" id="1812824"/>
    <lineage>
        <taxon>Bacteria</taxon>
        <taxon>Pseudomonadati</taxon>
        <taxon>Bacteroidota</taxon>
        <taxon>Sphingobacteriia</taxon>
        <taxon>Sphingobacteriales</taxon>
        <taxon>Sphingobacteriaceae</taxon>
        <taxon>Sphingobacterium</taxon>
    </lineage>
</organism>
<reference evidence="5" key="1">
    <citation type="journal article" date="2019" name="Int. J. Syst. Evol. Microbiol.">
        <title>The Global Catalogue of Microorganisms (GCM) 10K type strain sequencing project: providing services to taxonomists for standard genome sequencing and annotation.</title>
        <authorList>
            <consortium name="The Broad Institute Genomics Platform"/>
            <consortium name="The Broad Institute Genome Sequencing Center for Infectious Disease"/>
            <person name="Wu L."/>
            <person name="Ma J."/>
        </authorList>
    </citation>
    <scope>NUCLEOTIDE SEQUENCE [LARGE SCALE GENOMIC DNA]</scope>
    <source>
        <strain evidence="5">KCTC 42247</strain>
    </source>
</reference>
<proteinExistence type="predicted"/>
<keyword evidence="2" id="KW-0472">Membrane</keyword>
<evidence type="ECO:0000256" key="2">
    <source>
        <dbReference type="ARBA" id="ARBA00023136"/>
    </source>
</evidence>
<dbReference type="PANTHER" id="PTHR14097:SF7">
    <property type="entry name" value="OXIDOREDUCTASE HTATIP2"/>
    <property type="match status" value="1"/>
</dbReference>
<evidence type="ECO:0000313" key="4">
    <source>
        <dbReference type="EMBL" id="MFD2743218.1"/>
    </source>
</evidence>
<comment type="subcellular location">
    <subcellularLocation>
        <location evidence="1">Membrane</location>
    </subcellularLocation>
</comment>
<dbReference type="EMBL" id="JBHUMB010000006">
    <property type="protein sequence ID" value="MFD2743218.1"/>
    <property type="molecule type" value="Genomic_DNA"/>
</dbReference>
<comment type="caution">
    <text evidence="4">The sequence shown here is derived from an EMBL/GenBank/DDBJ whole genome shotgun (WGS) entry which is preliminary data.</text>
</comment>
<keyword evidence="5" id="KW-1185">Reference proteome</keyword>
<dbReference type="Pfam" id="PF01370">
    <property type="entry name" value="Epimerase"/>
    <property type="match status" value="1"/>
</dbReference>
<dbReference type="InterPro" id="IPR001509">
    <property type="entry name" value="Epimerase_deHydtase"/>
</dbReference>
<feature type="domain" description="NAD-dependent epimerase/dehydratase" evidence="3">
    <location>
        <begin position="8"/>
        <end position="116"/>
    </location>
</feature>
<dbReference type="SUPFAM" id="SSF51735">
    <property type="entry name" value="NAD(P)-binding Rossmann-fold domains"/>
    <property type="match status" value="1"/>
</dbReference>
<sequence>MSTKKSHALVLGASGLVGLHTTKMLLQQNTYDIIYAVSRRGIPFEHERLIQIHADYDTIESKLKDIPIYHIFSCLGSTAKKTPDKENYFKIDYEYPMKVARLALKNGATKFTLVSAIGANANSGNFYVGMKGKLEESIIKLNFDETHIMRPALITGERPDSRPTELFATWLFKVLNPLLIGGLKKFRSIPGKTIAQALVNTAKVNQQGVYTYNTAQIKELA</sequence>
<dbReference type="Gene3D" id="3.40.50.720">
    <property type="entry name" value="NAD(P)-binding Rossmann-like Domain"/>
    <property type="match status" value="1"/>
</dbReference>
<protein>
    <submittedName>
        <fullName evidence="4">NAD-dependent epimerase/dehydratase family protein</fullName>
    </submittedName>
</protein>
<dbReference type="RefSeq" id="WP_066756269.1">
    <property type="nucleotide sequence ID" value="NZ_JBHUMB010000006.1"/>
</dbReference>
<name>A0ABW5UBL4_9SPHI</name>
<dbReference type="Proteomes" id="UP001597418">
    <property type="component" value="Unassembled WGS sequence"/>
</dbReference>